<dbReference type="EMBL" id="CM035434">
    <property type="protein sequence ID" value="KAH7292196.1"/>
    <property type="molecule type" value="Genomic_DNA"/>
</dbReference>
<sequence length="205" mass="23025">MELQSAGALTTYQLRPNTSLLSIACRYKLPVDSFVISRAAISYLHAHLCAHIPFVFHSLDPGFPSEDQVLLLLRAHSTYWCAVSYWCQAPRNELWYSFESVWSLCSMILNHVFLLLACEGRLRFGALGGDDRESLWQSRALISSYGAFCLAMLYCLYLSMPPEGEICQVAVHGFCFMLQGAHPLACLMLVLPNRADLLKGIDILQ</sequence>
<dbReference type="AlphaFoldDB" id="A0A8T2R775"/>
<proteinExistence type="predicted"/>
<name>A0A8T2R775_CERRI</name>
<dbReference type="Proteomes" id="UP000825935">
    <property type="component" value="Chromosome 29"/>
</dbReference>
<accession>A0A8T2R775</accession>
<gene>
    <name evidence="1" type="ORF">KP509_29G055600</name>
</gene>
<evidence type="ECO:0000313" key="2">
    <source>
        <dbReference type="Proteomes" id="UP000825935"/>
    </source>
</evidence>
<comment type="caution">
    <text evidence="1">The sequence shown here is derived from an EMBL/GenBank/DDBJ whole genome shotgun (WGS) entry which is preliminary data.</text>
</comment>
<organism evidence="1 2">
    <name type="scientific">Ceratopteris richardii</name>
    <name type="common">Triangle waterfern</name>
    <dbReference type="NCBI Taxonomy" id="49495"/>
    <lineage>
        <taxon>Eukaryota</taxon>
        <taxon>Viridiplantae</taxon>
        <taxon>Streptophyta</taxon>
        <taxon>Embryophyta</taxon>
        <taxon>Tracheophyta</taxon>
        <taxon>Polypodiopsida</taxon>
        <taxon>Polypodiidae</taxon>
        <taxon>Polypodiales</taxon>
        <taxon>Pteridineae</taxon>
        <taxon>Pteridaceae</taxon>
        <taxon>Parkerioideae</taxon>
        <taxon>Ceratopteris</taxon>
    </lineage>
</organism>
<evidence type="ECO:0000313" key="1">
    <source>
        <dbReference type="EMBL" id="KAH7292196.1"/>
    </source>
</evidence>
<protein>
    <submittedName>
        <fullName evidence="1">Uncharacterized protein</fullName>
    </submittedName>
</protein>
<reference evidence="1" key="1">
    <citation type="submission" date="2021-08" db="EMBL/GenBank/DDBJ databases">
        <title>WGS assembly of Ceratopteris richardii.</title>
        <authorList>
            <person name="Marchant D.B."/>
            <person name="Chen G."/>
            <person name="Jenkins J."/>
            <person name="Shu S."/>
            <person name="Leebens-Mack J."/>
            <person name="Grimwood J."/>
            <person name="Schmutz J."/>
            <person name="Soltis P."/>
            <person name="Soltis D."/>
            <person name="Chen Z.-H."/>
        </authorList>
    </citation>
    <scope>NUCLEOTIDE SEQUENCE</scope>
    <source>
        <strain evidence="1">Whitten #5841</strain>
        <tissue evidence="1">Leaf</tissue>
    </source>
</reference>
<keyword evidence="2" id="KW-1185">Reference proteome</keyword>